<accession>A0A482WL33</accession>
<dbReference type="InterPro" id="IPR043504">
    <property type="entry name" value="Peptidase_S1_PA_chymotrypsin"/>
</dbReference>
<comment type="caution">
    <text evidence="5">The sequence shown here is derived from an EMBL/GenBank/DDBJ whole genome shotgun (WGS) entry which is preliminary data.</text>
</comment>
<reference evidence="5 6" key="1">
    <citation type="journal article" date="2017" name="Gigascience">
        <title>Genome sequence of the small brown planthopper, Laodelphax striatellus.</title>
        <authorList>
            <person name="Zhu J."/>
            <person name="Jiang F."/>
            <person name="Wang X."/>
            <person name="Yang P."/>
            <person name="Bao Y."/>
            <person name="Zhao W."/>
            <person name="Wang W."/>
            <person name="Lu H."/>
            <person name="Wang Q."/>
            <person name="Cui N."/>
            <person name="Li J."/>
            <person name="Chen X."/>
            <person name="Luo L."/>
            <person name="Yu J."/>
            <person name="Kang L."/>
            <person name="Cui F."/>
        </authorList>
    </citation>
    <scope>NUCLEOTIDE SEQUENCE [LARGE SCALE GENOMIC DNA]</scope>
    <source>
        <strain evidence="5">Lst14</strain>
    </source>
</reference>
<dbReference type="Proteomes" id="UP000291343">
    <property type="component" value="Unassembled WGS sequence"/>
</dbReference>
<feature type="chain" id="PRO_5019733139" description="Peptidase S1 domain-containing protein" evidence="3">
    <location>
        <begin position="19"/>
        <end position="317"/>
    </location>
</feature>
<comment type="similarity">
    <text evidence="2">Belongs to the peptidase S1 family. CLIP subfamily.</text>
</comment>
<evidence type="ECO:0000313" key="6">
    <source>
        <dbReference type="Proteomes" id="UP000291343"/>
    </source>
</evidence>
<keyword evidence="6" id="KW-1185">Reference proteome</keyword>
<dbReference type="PANTHER" id="PTHR24256">
    <property type="entry name" value="TRYPTASE-RELATED"/>
    <property type="match status" value="1"/>
</dbReference>
<evidence type="ECO:0000259" key="4">
    <source>
        <dbReference type="PROSITE" id="PS50240"/>
    </source>
</evidence>
<dbReference type="AlphaFoldDB" id="A0A482WL33"/>
<gene>
    <name evidence="5" type="ORF">LSTR_LSTR003613</name>
</gene>
<organism evidence="5 6">
    <name type="scientific">Laodelphax striatellus</name>
    <name type="common">Small brown planthopper</name>
    <name type="synonym">Delphax striatella</name>
    <dbReference type="NCBI Taxonomy" id="195883"/>
    <lineage>
        <taxon>Eukaryota</taxon>
        <taxon>Metazoa</taxon>
        <taxon>Ecdysozoa</taxon>
        <taxon>Arthropoda</taxon>
        <taxon>Hexapoda</taxon>
        <taxon>Insecta</taxon>
        <taxon>Pterygota</taxon>
        <taxon>Neoptera</taxon>
        <taxon>Paraneoptera</taxon>
        <taxon>Hemiptera</taxon>
        <taxon>Auchenorrhyncha</taxon>
        <taxon>Fulgoroidea</taxon>
        <taxon>Delphacidae</taxon>
        <taxon>Criomorphinae</taxon>
        <taxon>Laodelphax</taxon>
    </lineage>
</organism>
<dbReference type="SMART" id="SM00020">
    <property type="entry name" value="Tryp_SPc"/>
    <property type="match status" value="1"/>
</dbReference>
<evidence type="ECO:0000256" key="2">
    <source>
        <dbReference type="ARBA" id="ARBA00024195"/>
    </source>
</evidence>
<dbReference type="InParanoid" id="A0A482WL33"/>
<dbReference type="GO" id="GO:0004252">
    <property type="term" value="F:serine-type endopeptidase activity"/>
    <property type="evidence" value="ECO:0007669"/>
    <property type="project" value="InterPro"/>
</dbReference>
<name>A0A482WL33_LAOST</name>
<dbReference type="OrthoDB" id="6380398at2759"/>
<dbReference type="SUPFAM" id="SSF50494">
    <property type="entry name" value="Trypsin-like serine proteases"/>
    <property type="match status" value="1"/>
</dbReference>
<keyword evidence="1" id="KW-1015">Disulfide bond</keyword>
<feature type="signal peptide" evidence="3">
    <location>
        <begin position="1"/>
        <end position="18"/>
    </location>
</feature>
<dbReference type="GO" id="GO:0006508">
    <property type="term" value="P:proteolysis"/>
    <property type="evidence" value="ECO:0007669"/>
    <property type="project" value="InterPro"/>
</dbReference>
<dbReference type="Gene3D" id="2.40.10.10">
    <property type="entry name" value="Trypsin-like serine proteases"/>
    <property type="match status" value="2"/>
</dbReference>
<evidence type="ECO:0000256" key="1">
    <source>
        <dbReference type="ARBA" id="ARBA00023157"/>
    </source>
</evidence>
<dbReference type="SMR" id="A0A482WL33"/>
<dbReference type="STRING" id="195883.A0A482WL33"/>
<dbReference type="EMBL" id="QKKF02032524">
    <property type="protein sequence ID" value="RZF34203.1"/>
    <property type="molecule type" value="Genomic_DNA"/>
</dbReference>
<dbReference type="InterPro" id="IPR001254">
    <property type="entry name" value="Trypsin_dom"/>
</dbReference>
<dbReference type="InterPro" id="IPR009003">
    <property type="entry name" value="Peptidase_S1_PA"/>
</dbReference>
<dbReference type="InterPro" id="IPR051487">
    <property type="entry name" value="Ser/Thr_Proteases_Immune/Dev"/>
</dbReference>
<feature type="domain" description="Peptidase S1" evidence="4">
    <location>
        <begin position="50"/>
        <end position="308"/>
    </location>
</feature>
<sequence>MEILTYIIVVMTISLVKGAFDPHRNGLVWHRNWKKIDVPDCGYKPGYHKHSSGYSKQARPGQFPWLVQIFIHDPGAPKNHQCMGAIISWRFILTAQQCFQGYGSEPISPNSLYVKVGEWDLSTDPDCMDWGCAPPTKIYQVEKVILYNDTTAAQHIALIKTKRFMFFNDFVGPICMEHGDMLQVDFTGKNGNWVTGWGKNAQDFTQNNRTTALTNLKIISAYDKPKLFNGDKESVFILETPGYSHHIGETGGPVSVNPARLSDGDYDDREYLHGIKTSTLAITNEDDSKFSICNYVPYYLEWILEQMDPDRTDLFFS</sequence>
<keyword evidence="3" id="KW-0732">Signal</keyword>
<dbReference type="Pfam" id="PF00089">
    <property type="entry name" value="Trypsin"/>
    <property type="match status" value="1"/>
</dbReference>
<proteinExistence type="inferred from homology"/>
<protein>
    <recommendedName>
        <fullName evidence="4">Peptidase S1 domain-containing protein</fullName>
    </recommendedName>
</protein>
<evidence type="ECO:0000256" key="3">
    <source>
        <dbReference type="SAM" id="SignalP"/>
    </source>
</evidence>
<evidence type="ECO:0000313" key="5">
    <source>
        <dbReference type="EMBL" id="RZF34203.1"/>
    </source>
</evidence>
<dbReference type="PROSITE" id="PS50240">
    <property type="entry name" value="TRYPSIN_DOM"/>
    <property type="match status" value="1"/>
</dbReference>